<dbReference type="SFLD" id="SFLDF00027">
    <property type="entry name" value="p-type_atpase"/>
    <property type="match status" value="1"/>
</dbReference>
<keyword evidence="3 16" id="KW-1003">Cell membrane</keyword>
<proteinExistence type="inferred from homology"/>
<dbReference type="Pfam" id="PF00702">
    <property type="entry name" value="Hydrolase"/>
    <property type="match status" value="1"/>
</dbReference>
<evidence type="ECO:0000256" key="10">
    <source>
        <dbReference type="ARBA" id="ARBA00022842"/>
    </source>
</evidence>
<evidence type="ECO:0000256" key="1">
    <source>
        <dbReference type="ARBA" id="ARBA00004651"/>
    </source>
</evidence>
<dbReference type="RefSeq" id="WP_013724533.1">
    <property type="nucleotide sequence ID" value="NZ_LGVP01000010.1"/>
</dbReference>
<evidence type="ECO:0000256" key="11">
    <source>
        <dbReference type="ARBA" id="ARBA00022967"/>
    </source>
</evidence>
<dbReference type="InterPro" id="IPR008250">
    <property type="entry name" value="ATPase_P-typ_transduc_dom_A_sf"/>
</dbReference>
<evidence type="ECO:0000256" key="3">
    <source>
        <dbReference type="ARBA" id="ARBA00022475"/>
    </source>
</evidence>
<feature type="transmembrane region" description="Helical" evidence="16">
    <location>
        <begin position="667"/>
        <end position="686"/>
    </location>
</feature>
<feature type="domain" description="HMA" evidence="17">
    <location>
        <begin position="5"/>
        <end position="74"/>
    </location>
</feature>
<dbReference type="EMBL" id="LGVR01000043">
    <property type="protein sequence ID" value="KOA86994.1"/>
    <property type="molecule type" value="Genomic_DNA"/>
</dbReference>
<evidence type="ECO:0000256" key="7">
    <source>
        <dbReference type="ARBA" id="ARBA00022723"/>
    </source>
</evidence>
<dbReference type="EC" id="7.2.2.21" evidence="14"/>
<dbReference type="PANTHER" id="PTHR48085:SF5">
    <property type="entry name" value="CADMIUM_ZINC-TRANSPORTING ATPASE HMA4-RELATED"/>
    <property type="match status" value="1"/>
</dbReference>
<dbReference type="InterPro" id="IPR059000">
    <property type="entry name" value="ATPase_P-type_domA"/>
</dbReference>
<evidence type="ECO:0000256" key="12">
    <source>
        <dbReference type="ARBA" id="ARBA00022989"/>
    </source>
</evidence>
<dbReference type="SUPFAM" id="SSF81665">
    <property type="entry name" value="Calcium ATPase, transmembrane domain M"/>
    <property type="match status" value="1"/>
</dbReference>
<evidence type="ECO:0000256" key="9">
    <source>
        <dbReference type="ARBA" id="ARBA00022840"/>
    </source>
</evidence>
<dbReference type="NCBIfam" id="TIGR01525">
    <property type="entry name" value="ATPase-IB_hvy"/>
    <property type="match status" value="1"/>
</dbReference>
<dbReference type="NCBIfam" id="TIGR01512">
    <property type="entry name" value="ATPase-IB2_Cd"/>
    <property type="match status" value="1"/>
</dbReference>
<evidence type="ECO:0000256" key="16">
    <source>
        <dbReference type="RuleBase" id="RU362081"/>
    </source>
</evidence>
<organism evidence="18 19">
    <name type="scientific">Clostridium botulinum</name>
    <dbReference type="NCBI Taxonomy" id="1491"/>
    <lineage>
        <taxon>Bacteria</taxon>
        <taxon>Bacillati</taxon>
        <taxon>Bacillota</taxon>
        <taxon>Clostridia</taxon>
        <taxon>Eubacteriales</taxon>
        <taxon>Clostridiaceae</taxon>
        <taxon>Clostridium</taxon>
    </lineage>
</organism>
<dbReference type="Pfam" id="PF00122">
    <property type="entry name" value="E1-E2_ATPase"/>
    <property type="match status" value="1"/>
</dbReference>
<feature type="transmembrane region" description="Helical" evidence="16">
    <location>
        <begin position="692"/>
        <end position="710"/>
    </location>
</feature>
<evidence type="ECO:0000256" key="13">
    <source>
        <dbReference type="ARBA" id="ARBA00023136"/>
    </source>
</evidence>
<dbReference type="GO" id="GO:0046872">
    <property type="term" value="F:metal ion binding"/>
    <property type="evidence" value="ECO:0007669"/>
    <property type="project" value="UniProtKB-KW"/>
</dbReference>
<feature type="transmembrane region" description="Helical" evidence="16">
    <location>
        <begin position="327"/>
        <end position="350"/>
    </location>
</feature>
<keyword evidence="6 16" id="KW-0812">Transmembrane</keyword>
<comment type="subcellular location">
    <subcellularLocation>
        <location evidence="1">Cell membrane</location>
        <topology evidence="1">Multi-pass membrane protein</topology>
    </subcellularLocation>
</comment>
<dbReference type="Gene3D" id="2.70.150.10">
    <property type="entry name" value="Calcium-transporting ATPase, cytoplasmic transduction domain A"/>
    <property type="match status" value="1"/>
</dbReference>
<dbReference type="FunFam" id="2.70.150.10:FF:000090">
    <property type="entry name" value="Cadmium-translocating P-type ATPase"/>
    <property type="match status" value="1"/>
</dbReference>
<dbReference type="Proteomes" id="UP000037540">
    <property type="component" value="Unassembled WGS sequence"/>
</dbReference>
<dbReference type="GO" id="GO:0016887">
    <property type="term" value="F:ATP hydrolysis activity"/>
    <property type="evidence" value="ECO:0007669"/>
    <property type="project" value="InterPro"/>
</dbReference>
<evidence type="ECO:0000256" key="5">
    <source>
        <dbReference type="ARBA" id="ARBA00022553"/>
    </source>
</evidence>
<dbReference type="InterPro" id="IPR018303">
    <property type="entry name" value="ATPase_P-typ_P_site"/>
</dbReference>
<evidence type="ECO:0000256" key="14">
    <source>
        <dbReference type="ARBA" id="ARBA00039103"/>
    </source>
</evidence>
<keyword evidence="4" id="KW-0104">Cadmium</keyword>
<evidence type="ECO:0000256" key="8">
    <source>
        <dbReference type="ARBA" id="ARBA00022741"/>
    </source>
</evidence>
<dbReference type="InterPro" id="IPR017969">
    <property type="entry name" value="Heavy-metal-associated_CS"/>
</dbReference>
<dbReference type="InterPro" id="IPR023214">
    <property type="entry name" value="HAD_sf"/>
</dbReference>
<dbReference type="Gene3D" id="3.30.70.100">
    <property type="match status" value="1"/>
</dbReference>
<protein>
    <recommendedName>
        <fullName evidence="14">Cd(2+)-exporting ATPase</fullName>
        <ecNumber evidence="14">7.2.2.21</ecNumber>
    </recommendedName>
</protein>
<sequence>MDTNVKKEIILEGLCCANCASKIERSVNNMDEVDNATIDFLSKKLIIEVKDKDKVNEVLNKTTKIVNNIEPDVKVIYMEDYHTSKQNHNGHDHSHSHEEENSNKKIIRLGIGAVIFAVATIFKFSFYTELALFSISYILIGGEIVLRALRNITRGQVFDENFLMTVATIGAFAIKEFPEGVAVMLFYQVGEYFQDRAIDHSRKSISSLMDIRPDYANVKVKNDVKRVSPEEVNIGDVIIVKPGEKIPLDGTIIEGKSMVDTSALTGESVPRDVEIGNEVLGGFLNKNGVLTIKVSKEFKESTVSKILDLVQNASSRKAPTENFITKFAMYYTPLVVMTAMILAIVPPFIIPDATFSQWIYRALVFLVVSCPCALVISIPLSFFGGIGGASRNGILIKGGNYLEALNSVETVIFDKTGTLTKGVFDVTEISPVEGVDNEKLLEYAAFAESYSNHPIAISILKAYNKEINKEKVESYDEISGHGIRVKVEGKEILSGNSKLMIKENIKFDKIDKSGTIVYVAVDKQYLGYILISDEIKEDAKKAISYLKSIGVKNTVMLTGDSKIVAEEVGEKIGVDEVYAELLPNDKVEKLEYFDKNKSSKGKIVFVGDGINDAPVLARADIGIAMGGLGSDAAIEAADIVIMTDEPSKIYNAIKIAKKTKYIVMQNIGIALGVKLIVLILGALGIANMWEAVFADVGVALIAVLNAMRVLKKSIQ</sequence>
<keyword evidence="13 16" id="KW-0472">Membrane</keyword>
<comment type="catalytic activity">
    <reaction evidence="15">
        <text>Cd(2+)(in) + ATP + H2O = Cd(2+)(out) + ADP + phosphate + H(+)</text>
        <dbReference type="Rhea" id="RHEA:12132"/>
        <dbReference type="ChEBI" id="CHEBI:15377"/>
        <dbReference type="ChEBI" id="CHEBI:15378"/>
        <dbReference type="ChEBI" id="CHEBI:30616"/>
        <dbReference type="ChEBI" id="CHEBI:43474"/>
        <dbReference type="ChEBI" id="CHEBI:48775"/>
        <dbReference type="ChEBI" id="CHEBI:456216"/>
        <dbReference type="EC" id="7.2.2.21"/>
    </reaction>
</comment>
<feature type="transmembrane region" description="Helical" evidence="16">
    <location>
        <begin position="362"/>
        <end position="383"/>
    </location>
</feature>
<evidence type="ECO:0000256" key="4">
    <source>
        <dbReference type="ARBA" id="ARBA00022539"/>
    </source>
</evidence>
<dbReference type="AlphaFoldDB" id="A0A9Q1UXZ7"/>
<accession>A0A9Q1UXZ7</accession>
<dbReference type="InterPro" id="IPR036412">
    <property type="entry name" value="HAD-like_sf"/>
</dbReference>
<reference evidence="18 19" key="1">
    <citation type="submission" date="2015-07" db="EMBL/GenBank/DDBJ databases">
        <title>Draft genome sequences of 17 French Clostridium botulinum group III.</title>
        <authorList>
            <person name="Woudstra C."/>
            <person name="Le Marechal C."/>
            <person name="Souillard R."/>
            <person name="Bayon-Auboyer M.-H."/>
            <person name="Dessouter D."/>
            <person name="Fach P."/>
        </authorList>
    </citation>
    <scope>NUCLEOTIDE SEQUENCE [LARGE SCALE GENOMIC DNA]</scope>
    <source>
        <strain evidence="18 19">12LNRI-CD</strain>
    </source>
</reference>
<comment type="similarity">
    <text evidence="2 16">Belongs to the cation transport ATPase (P-type) (TC 3.A.3) family. Type IB subfamily.</text>
</comment>
<dbReference type="GO" id="GO:0005524">
    <property type="term" value="F:ATP binding"/>
    <property type="evidence" value="ECO:0007669"/>
    <property type="project" value="UniProtKB-UniRule"/>
</dbReference>
<evidence type="ECO:0000256" key="2">
    <source>
        <dbReference type="ARBA" id="ARBA00006024"/>
    </source>
</evidence>
<dbReference type="InterPro" id="IPR023299">
    <property type="entry name" value="ATPase_P-typ_cyto_dom_N"/>
</dbReference>
<keyword evidence="8 16" id="KW-0547">Nucleotide-binding</keyword>
<keyword evidence="11" id="KW-1278">Translocase</keyword>
<feature type="transmembrane region" description="Helical" evidence="16">
    <location>
        <begin position="106"/>
        <end position="124"/>
    </location>
</feature>
<dbReference type="PRINTS" id="PR00119">
    <property type="entry name" value="CATATPASE"/>
</dbReference>
<dbReference type="SFLD" id="SFLDS00003">
    <property type="entry name" value="Haloacid_Dehalogenase"/>
    <property type="match status" value="1"/>
</dbReference>
<dbReference type="InterPro" id="IPR006121">
    <property type="entry name" value="HMA_dom"/>
</dbReference>
<evidence type="ECO:0000256" key="15">
    <source>
        <dbReference type="ARBA" id="ARBA00049338"/>
    </source>
</evidence>
<dbReference type="InterPro" id="IPR036163">
    <property type="entry name" value="HMA_dom_sf"/>
</dbReference>
<name>A0A9Q1UXZ7_CLOBO</name>
<dbReference type="PRINTS" id="PR00941">
    <property type="entry name" value="CDATPASE"/>
</dbReference>
<dbReference type="InterPro" id="IPR027256">
    <property type="entry name" value="P-typ_ATPase_IB"/>
</dbReference>
<dbReference type="NCBIfam" id="TIGR01494">
    <property type="entry name" value="ATPase_P-type"/>
    <property type="match status" value="1"/>
</dbReference>
<keyword evidence="12 16" id="KW-1133">Transmembrane helix</keyword>
<dbReference type="Gene3D" id="3.40.50.1000">
    <property type="entry name" value="HAD superfamily/HAD-like"/>
    <property type="match status" value="1"/>
</dbReference>
<dbReference type="CDD" id="cd07548">
    <property type="entry name" value="P-type_ATPase-Cd_Zn_Co_like"/>
    <property type="match status" value="1"/>
</dbReference>
<keyword evidence="9 16" id="KW-0067">ATP-binding</keyword>
<dbReference type="SUPFAM" id="SSF55008">
    <property type="entry name" value="HMA, heavy metal-associated domain"/>
    <property type="match status" value="1"/>
</dbReference>
<comment type="caution">
    <text evidence="18">The sequence shown here is derived from an EMBL/GenBank/DDBJ whole genome shotgun (WGS) entry which is preliminary data.</text>
</comment>
<keyword evidence="10" id="KW-0460">Magnesium</keyword>
<dbReference type="PANTHER" id="PTHR48085">
    <property type="entry name" value="CADMIUM/ZINC-TRANSPORTING ATPASE HMA2-RELATED"/>
    <property type="match status" value="1"/>
</dbReference>
<evidence type="ECO:0000313" key="19">
    <source>
        <dbReference type="Proteomes" id="UP000037540"/>
    </source>
</evidence>
<dbReference type="FunFam" id="3.40.1110.10:FF:000066">
    <property type="entry name" value="Cadmium-translocating P-type ATPase"/>
    <property type="match status" value="1"/>
</dbReference>
<dbReference type="InterPro" id="IPR051014">
    <property type="entry name" value="Cation_Transport_ATPase_IB"/>
</dbReference>
<dbReference type="GO" id="GO:0005886">
    <property type="term" value="C:plasma membrane"/>
    <property type="evidence" value="ECO:0007669"/>
    <property type="project" value="UniProtKB-SubCell"/>
</dbReference>
<evidence type="ECO:0000259" key="17">
    <source>
        <dbReference type="PROSITE" id="PS50846"/>
    </source>
</evidence>
<dbReference type="CDD" id="cd00371">
    <property type="entry name" value="HMA"/>
    <property type="match status" value="1"/>
</dbReference>
<dbReference type="PROSITE" id="PS01047">
    <property type="entry name" value="HMA_1"/>
    <property type="match status" value="1"/>
</dbReference>
<dbReference type="PROSITE" id="PS00154">
    <property type="entry name" value="ATPASE_E1_E2"/>
    <property type="match status" value="1"/>
</dbReference>
<dbReference type="InterPro" id="IPR001757">
    <property type="entry name" value="P_typ_ATPase"/>
</dbReference>
<dbReference type="InterPro" id="IPR044492">
    <property type="entry name" value="P_typ_ATPase_HD_dom"/>
</dbReference>
<feature type="transmembrane region" description="Helical" evidence="16">
    <location>
        <begin position="130"/>
        <end position="149"/>
    </location>
</feature>
<dbReference type="PROSITE" id="PS50846">
    <property type="entry name" value="HMA_2"/>
    <property type="match status" value="1"/>
</dbReference>
<keyword evidence="7 16" id="KW-0479">Metal-binding</keyword>
<dbReference type="SUPFAM" id="SSF56784">
    <property type="entry name" value="HAD-like"/>
    <property type="match status" value="1"/>
</dbReference>
<keyword evidence="5" id="KW-0597">Phosphoprotein</keyword>
<dbReference type="InterPro" id="IPR023298">
    <property type="entry name" value="ATPase_P-typ_TM_dom_sf"/>
</dbReference>
<dbReference type="GO" id="GO:0008551">
    <property type="term" value="F:P-type cadmium transporter activity"/>
    <property type="evidence" value="ECO:0007669"/>
    <property type="project" value="UniProtKB-EC"/>
</dbReference>
<dbReference type="Pfam" id="PF00403">
    <property type="entry name" value="HMA"/>
    <property type="match status" value="1"/>
</dbReference>
<evidence type="ECO:0000313" key="18">
    <source>
        <dbReference type="EMBL" id="KOA86994.1"/>
    </source>
</evidence>
<evidence type="ECO:0000256" key="6">
    <source>
        <dbReference type="ARBA" id="ARBA00022692"/>
    </source>
</evidence>
<gene>
    <name evidence="18" type="ORF">ADU74_07875</name>
</gene>
<dbReference type="SFLD" id="SFLDG00002">
    <property type="entry name" value="C1.7:_P-type_atpase_like"/>
    <property type="match status" value="1"/>
</dbReference>
<dbReference type="SUPFAM" id="SSF81653">
    <property type="entry name" value="Calcium ATPase, transduction domain A"/>
    <property type="match status" value="1"/>
</dbReference>
<dbReference type="Gene3D" id="3.40.1110.10">
    <property type="entry name" value="Calcium-transporting ATPase, cytoplasmic domain N"/>
    <property type="match status" value="1"/>
</dbReference>